<dbReference type="InterPro" id="IPR016035">
    <property type="entry name" value="Acyl_Trfase/lysoPLipase"/>
</dbReference>
<dbReference type="Gene3D" id="3.40.1090.10">
    <property type="entry name" value="Cytosolic phospholipase A2 catalytic domain"/>
    <property type="match status" value="1"/>
</dbReference>
<gene>
    <name evidence="2" type="ORF">P8935_05155</name>
</gene>
<feature type="transmembrane region" description="Helical" evidence="1">
    <location>
        <begin position="7"/>
        <end position="26"/>
    </location>
</feature>
<sequence>MELKQKLQLLWLALLATIIWAVLMGWEANGYRREQCPELPTNRGLSSPHASPIGALEVTTSEDTFEVLINQCSSSNNRLWNIHVAQANTCMDFLFIALYGGVFLLFANVLDGRLSRWVTIAILLTMLMDVGENVCLLVSLHFLAYPPGNLHPPGLFSIPKWILFAFSLVLLGGLFAQARGMKRLWRVVMATVMIIAGISVVGGLFYLPLLTVAFVPLGIGLLVALGLFFPIRPFSISKLLLWIETLYLLRFQMFGGAILALILPISYFAAPSIFIGIFDALGFVSFVFVVWAALELAWTVMITSRMVLVYGPDRYSALRTLQADNIAAAAVDGCMSDHLSWPVVGCFGALALPSILMTISGTSDIHWWQKILGSLIAVVFSLVGLWLTARLHVWIEPDPGHSAKQLYPQFGLLKARNDVSRSAVGRVLDKTLARILPDDLKDGILSTNGRLRSGHQLAMTAVAVLLVIYLVAGIAFSPSSGLNPPAAVFFLLFLLTLLTWAFSGIAFFLDVLRVPVLTSILVLSLLTGFVATDHTFKGDSISPVDIPPSPKEIVQKWKLNQVKNSDAPIVIVATAGGGIRASAWTAEVLTRIAEDCQQSDGKNPFASSLLLVSSVSGGSQGTMYVLGSYSASNGKLNMETLPDVRDASSRTALSAVGWGILYPDLLRTVPVVGSATGAFLGHDIDRGWALENEWVKNWKRPLWSSAPKIDDWVKDTRNGKRPAVIFNATVSETGQRFIIGSSSLPSGKNVEWGSTALQFSNAYPHLNIPISTAARLSASFPWVSPMPRTEEGFLHFADGGYYDNSGVLSASEWLLAAKDEIQNRQVILILIDASSTDPSKPMPWSWQRQFVAPIGTLLSVRTNSQQSRAAFELHLMSDDLRQHEIRVTDDSFSYHPDRMAPLSWHLTPEQQRSIGEAWSNASPELAATRFDLYRALGCSASGKK</sequence>
<feature type="transmembrane region" description="Helical" evidence="1">
    <location>
        <begin position="371"/>
        <end position="389"/>
    </location>
</feature>
<dbReference type="AlphaFoldDB" id="A0AAU7DM21"/>
<feature type="transmembrane region" description="Helical" evidence="1">
    <location>
        <begin position="93"/>
        <end position="110"/>
    </location>
</feature>
<feature type="transmembrane region" description="Helical" evidence="1">
    <location>
        <begin position="247"/>
        <end position="267"/>
    </location>
</feature>
<feature type="transmembrane region" description="Helical" evidence="1">
    <location>
        <begin position="273"/>
        <end position="298"/>
    </location>
</feature>
<reference evidence="2" key="1">
    <citation type="submission" date="2023-03" db="EMBL/GenBank/DDBJ databases">
        <title>Edaphobacter sp.</title>
        <authorList>
            <person name="Huber K.J."/>
            <person name="Papendorf J."/>
            <person name="Pilke C."/>
            <person name="Bunk B."/>
            <person name="Sproeer C."/>
            <person name="Pester M."/>
        </authorList>
    </citation>
    <scope>NUCLEOTIDE SEQUENCE</scope>
    <source>
        <strain evidence="2">DSM 110680</strain>
    </source>
</reference>
<dbReference type="RefSeq" id="WP_348263923.1">
    <property type="nucleotide sequence ID" value="NZ_CP121196.1"/>
</dbReference>
<keyword evidence="1" id="KW-0472">Membrane</keyword>
<dbReference type="SUPFAM" id="SSF52151">
    <property type="entry name" value="FabD/lysophospholipase-like"/>
    <property type="match status" value="1"/>
</dbReference>
<accession>A0AAU7DM21</accession>
<feature type="transmembrane region" description="Helical" evidence="1">
    <location>
        <begin position="213"/>
        <end position="235"/>
    </location>
</feature>
<protein>
    <recommendedName>
        <fullName evidence="3">PNPLA domain-containing protein</fullName>
    </recommendedName>
</protein>
<evidence type="ECO:0008006" key="3">
    <source>
        <dbReference type="Google" id="ProtNLM"/>
    </source>
</evidence>
<feature type="transmembrane region" description="Helical" evidence="1">
    <location>
        <begin position="457"/>
        <end position="476"/>
    </location>
</feature>
<keyword evidence="1" id="KW-1133">Transmembrane helix</keyword>
<proteinExistence type="predicted"/>
<feature type="transmembrane region" description="Helical" evidence="1">
    <location>
        <begin position="156"/>
        <end position="175"/>
    </location>
</feature>
<organism evidence="2">
    <name type="scientific">Telmatobacter sp. DSM 110680</name>
    <dbReference type="NCBI Taxonomy" id="3036704"/>
    <lineage>
        <taxon>Bacteria</taxon>
        <taxon>Pseudomonadati</taxon>
        <taxon>Acidobacteriota</taxon>
        <taxon>Terriglobia</taxon>
        <taxon>Terriglobales</taxon>
        <taxon>Acidobacteriaceae</taxon>
        <taxon>Telmatobacter</taxon>
    </lineage>
</organism>
<feature type="transmembrane region" description="Helical" evidence="1">
    <location>
        <begin position="516"/>
        <end position="532"/>
    </location>
</feature>
<feature type="transmembrane region" description="Helical" evidence="1">
    <location>
        <begin position="187"/>
        <end position="207"/>
    </location>
</feature>
<evidence type="ECO:0000313" key="2">
    <source>
        <dbReference type="EMBL" id="XBH18700.1"/>
    </source>
</evidence>
<feature type="transmembrane region" description="Helical" evidence="1">
    <location>
        <begin position="488"/>
        <end position="509"/>
    </location>
</feature>
<keyword evidence="1" id="KW-0812">Transmembrane</keyword>
<evidence type="ECO:0000256" key="1">
    <source>
        <dbReference type="SAM" id="Phobius"/>
    </source>
</evidence>
<feature type="transmembrane region" description="Helical" evidence="1">
    <location>
        <begin position="117"/>
        <end position="144"/>
    </location>
</feature>
<dbReference type="EMBL" id="CP121196">
    <property type="protein sequence ID" value="XBH18700.1"/>
    <property type="molecule type" value="Genomic_DNA"/>
</dbReference>
<feature type="transmembrane region" description="Helical" evidence="1">
    <location>
        <begin position="339"/>
        <end position="359"/>
    </location>
</feature>
<name>A0AAU7DM21_9BACT</name>